<dbReference type="Pfam" id="PF15055">
    <property type="entry name" value="DMAC1_Dmo2"/>
    <property type="match status" value="1"/>
</dbReference>
<dbReference type="GO" id="GO:0008270">
    <property type="term" value="F:zinc ion binding"/>
    <property type="evidence" value="ECO:0007669"/>
    <property type="project" value="InterPro"/>
</dbReference>
<evidence type="ECO:0000256" key="2">
    <source>
        <dbReference type="ARBA" id="ARBA00023002"/>
    </source>
</evidence>
<dbReference type="SUPFAM" id="SSF51735">
    <property type="entry name" value="NAD(P)-binding Rossmann-fold domains"/>
    <property type="match status" value="1"/>
</dbReference>
<dbReference type="GO" id="GO:0003960">
    <property type="term" value="F:quinone reductase (NADPH) activity"/>
    <property type="evidence" value="ECO:0007669"/>
    <property type="project" value="InterPro"/>
</dbReference>
<evidence type="ECO:0000256" key="3">
    <source>
        <dbReference type="ARBA" id="ARBA00043088"/>
    </source>
</evidence>
<dbReference type="Proteomes" id="UP000320333">
    <property type="component" value="Unassembled WGS sequence"/>
</dbReference>
<feature type="domain" description="Enoyl reductase (ER)" evidence="5">
    <location>
        <begin position="87"/>
        <end position="397"/>
    </location>
</feature>
<dbReference type="FunFam" id="3.40.50.720:FF:000053">
    <property type="entry name" value="Quinone oxidoreductase 1"/>
    <property type="match status" value="1"/>
</dbReference>
<evidence type="ECO:0000256" key="4">
    <source>
        <dbReference type="ARBA" id="ARBA00070796"/>
    </source>
</evidence>
<dbReference type="InterPro" id="IPR036291">
    <property type="entry name" value="NAD(P)-bd_dom_sf"/>
</dbReference>
<dbReference type="PANTHER" id="PTHR48106">
    <property type="entry name" value="QUINONE OXIDOREDUCTASE PIG3-RELATED"/>
    <property type="match status" value="1"/>
</dbReference>
<keyword evidence="1" id="KW-0521">NADP</keyword>
<evidence type="ECO:0000313" key="6">
    <source>
        <dbReference type="EMBL" id="TPX75762.1"/>
    </source>
</evidence>
<dbReference type="GO" id="GO:0005829">
    <property type="term" value="C:cytosol"/>
    <property type="evidence" value="ECO:0007669"/>
    <property type="project" value="TreeGrafter"/>
</dbReference>
<protein>
    <recommendedName>
        <fullName evidence="4">Probable quinone oxidoreductase</fullName>
    </recommendedName>
    <alternativeName>
        <fullName evidence="3">NADPH:quinone reductase</fullName>
    </alternativeName>
</protein>
<comment type="caution">
    <text evidence="6">The sequence shown here is derived from an EMBL/GenBank/DDBJ whole genome shotgun (WGS) entry which is preliminary data.</text>
</comment>
<dbReference type="PANTHER" id="PTHR48106:SF13">
    <property type="entry name" value="QUINONE OXIDOREDUCTASE-RELATED"/>
    <property type="match status" value="1"/>
</dbReference>
<accession>A0A507FHS4</accession>
<dbReference type="Gene3D" id="3.90.180.10">
    <property type="entry name" value="Medium-chain alcohol dehydrogenases, catalytic domain"/>
    <property type="match status" value="1"/>
</dbReference>
<dbReference type="EMBL" id="QEAP01000069">
    <property type="protein sequence ID" value="TPX75762.1"/>
    <property type="molecule type" value="Genomic_DNA"/>
</dbReference>
<dbReference type="InterPro" id="IPR013149">
    <property type="entry name" value="ADH-like_C"/>
</dbReference>
<gene>
    <name evidence="6" type="ORF">CcCBS67573_g02970</name>
</gene>
<dbReference type="InterPro" id="IPR028036">
    <property type="entry name" value="DMAC1-like_dom"/>
</dbReference>
<dbReference type="CDD" id="cd05286">
    <property type="entry name" value="QOR2"/>
    <property type="match status" value="1"/>
</dbReference>
<name>A0A507FHS4_9FUNG</name>
<evidence type="ECO:0000313" key="7">
    <source>
        <dbReference type="Proteomes" id="UP000320333"/>
    </source>
</evidence>
<dbReference type="InterPro" id="IPR013154">
    <property type="entry name" value="ADH-like_N"/>
</dbReference>
<evidence type="ECO:0000256" key="1">
    <source>
        <dbReference type="ARBA" id="ARBA00022857"/>
    </source>
</evidence>
<keyword evidence="2" id="KW-0560">Oxidoreductase</keyword>
<evidence type="ECO:0000259" key="5">
    <source>
        <dbReference type="SMART" id="SM00829"/>
    </source>
</evidence>
<dbReference type="InterPro" id="IPR047618">
    <property type="entry name" value="QOR-like"/>
</dbReference>
<dbReference type="SMART" id="SM00829">
    <property type="entry name" value="PKS_ER"/>
    <property type="match status" value="1"/>
</dbReference>
<dbReference type="Gene3D" id="3.40.50.720">
    <property type="entry name" value="NAD(P)-binding Rossmann-like Domain"/>
    <property type="match status" value="1"/>
</dbReference>
<dbReference type="GO" id="GO:0070402">
    <property type="term" value="F:NADPH binding"/>
    <property type="evidence" value="ECO:0007669"/>
    <property type="project" value="TreeGrafter"/>
</dbReference>
<dbReference type="OrthoDB" id="48317at2759"/>
<dbReference type="GO" id="GO:0035925">
    <property type="term" value="F:mRNA 3'-UTR AU-rich region binding"/>
    <property type="evidence" value="ECO:0007669"/>
    <property type="project" value="TreeGrafter"/>
</dbReference>
<dbReference type="Pfam" id="PF08240">
    <property type="entry name" value="ADH_N"/>
    <property type="match status" value="1"/>
</dbReference>
<dbReference type="InterPro" id="IPR002364">
    <property type="entry name" value="Quin_OxRdtase/zeta-crystal_CS"/>
</dbReference>
<organism evidence="6 7">
    <name type="scientific">Chytriomyces confervae</name>
    <dbReference type="NCBI Taxonomy" id="246404"/>
    <lineage>
        <taxon>Eukaryota</taxon>
        <taxon>Fungi</taxon>
        <taxon>Fungi incertae sedis</taxon>
        <taxon>Chytridiomycota</taxon>
        <taxon>Chytridiomycota incertae sedis</taxon>
        <taxon>Chytridiomycetes</taxon>
        <taxon>Chytridiales</taxon>
        <taxon>Chytriomycetaceae</taxon>
        <taxon>Chytriomyces</taxon>
    </lineage>
</organism>
<dbReference type="AlphaFoldDB" id="A0A507FHS4"/>
<dbReference type="STRING" id="246404.A0A507FHS4"/>
<dbReference type="InterPro" id="IPR011032">
    <property type="entry name" value="GroES-like_sf"/>
</dbReference>
<dbReference type="PROSITE" id="PS01162">
    <property type="entry name" value="QOR_ZETA_CRYSTAL"/>
    <property type="match status" value="1"/>
</dbReference>
<proteinExistence type="predicted"/>
<sequence length="399" mass="42835">MGETASAPTTTTRTRDVDCWPCRLTGGGVMLGVSGYLLYEIQQVRRNARTLPVSQYPRLHVGMMGAMSLVPEPKMALMRAALFRTTGASSVLECVANNAAKPVPGKGQLLVRNQFIGINFIDTYHRTGLYKVPLPYIPGREASGVVEAIGDGVKGFTVGDRVAYMAANCCAEYALATEDQTIVVPENVSMEEAAALLLQGATAMSLARLVYEVKKGDHVLIHAAAGGTGQLLVQVCKQYGAIVIGTTSSPEKAETAKKAGADHVLLYTQQDVPAEVMKITGGKGVQVVYDGIGKSTFDISLACLARLGTMASFGNASGKVADIDIMKLVPNAVKLMRPSLFQFIKDRSDFEFLVQPLMDLFNQGKLKIHIHKVYALDDIKSAHDDLEGGKTQGKLILRV</sequence>
<dbReference type="Pfam" id="PF00107">
    <property type="entry name" value="ADH_zinc_N"/>
    <property type="match status" value="1"/>
</dbReference>
<keyword evidence="7" id="KW-1185">Reference proteome</keyword>
<dbReference type="InterPro" id="IPR020843">
    <property type="entry name" value="ER"/>
</dbReference>
<dbReference type="SUPFAM" id="SSF50129">
    <property type="entry name" value="GroES-like"/>
    <property type="match status" value="1"/>
</dbReference>
<reference evidence="6 7" key="1">
    <citation type="journal article" date="2019" name="Sci. Rep.">
        <title>Comparative genomics of chytrid fungi reveal insights into the obligate biotrophic and pathogenic lifestyle of Synchytrium endobioticum.</title>
        <authorList>
            <person name="van de Vossenberg B.T.L.H."/>
            <person name="Warris S."/>
            <person name="Nguyen H.D.T."/>
            <person name="van Gent-Pelzer M.P.E."/>
            <person name="Joly D.L."/>
            <person name="van de Geest H.C."/>
            <person name="Bonants P.J.M."/>
            <person name="Smith D.S."/>
            <person name="Levesque C.A."/>
            <person name="van der Lee T.A.J."/>
        </authorList>
    </citation>
    <scope>NUCLEOTIDE SEQUENCE [LARGE SCALE GENOMIC DNA]</scope>
    <source>
        <strain evidence="6 7">CBS 675.73</strain>
    </source>
</reference>